<dbReference type="RefSeq" id="WP_101343740.1">
    <property type="nucleotide sequence ID" value="NZ_PJAI02000001.1"/>
</dbReference>
<dbReference type="GO" id="GO:0016746">
    <property type="term" value="F:acyltransferase activity"/>
    <property type="evidence" value="ECO:0007669"/>
    <property type="project" value="UniProtKB-KW"/>
</dbReference>
<dbReference type="PIRSF" id="PIRSF026649">
    <property type="entry name" value="MsbB"/>
    <property type="match status" value="1"/>
</dbReference>
<comment type="pathway">
    <text evidence="9">Glycolipid biosynthesis; KDO(2)-lipid A biosynthesis; KDO(2)-lipid A from CMP-3-deoxy-D-manno-octulosonate and lipid IV(A): step 3/4.</text>
</comment>
<protein>
    <recommendedName>
        <fullName evidence="9">Lipid A biosynthesis acyltransferase</fullName>
        <ecNumber evidence="9">2.3.1.241</ecNumber>
    </recommendedName>
    <alternativeName>
        <fullName evidence="9">Kdo(2)-lipid IV(A) acyltransferase</fullName>
    </alternativeName>
</protein>
<evidence type="ECO:0000256" key="9">
    <source>
        <dbReference type="HAMAP-Rule" id="MF_01942"/>
    </source>
</evidence>
<dbReference type="PANTHER" id="PTHR30606:SF9">
    <property type="entry name" value="LIPID A BIOSYNTHESIS LAUROYLTRANSFERASE"/>
    <property type="match status" value="1"/>
</dbReference>
<reference evidence="10 11" key="1">
    <citation type="submission" date="2019-08" db="EMBL/GenBank/DDBJ databases">
        <title>Microbe sample from Colwellia echini.</title>
        <authorList>
            <person name="Christiansen L."/>
            <person name="Pathiraja D."/>
            <person name="Schultz-Johansen M."/>
            <person name="Choi I.-G."/>
            <person name="Stougaard P."/>
        </authorList>
    </citation>
    <scope>NUCLEOTIDE SEQUENCE [LARGE SCALE GENOMIC DNA]</scope>
    <source>
        <strain evidence="10 11">A3</strain>
    </source>
</reference>
<accession>A0ABY3N2M8</accession>
<evidence type="ECO:0000256" key="7">
    <source>
        <dbReference type="ARBA" id="ARBA00023136"/>
    </source>
</evidence>
<dbReference type="Proteomes" id="UP000815846">
    <property type="component" value="Unassembled WGS sequence"/>
</dbReference>
<evidence type="ECO:0000256" key="6">
    <source>
        <dbReference type="ARBA" id="ARBA00022989"/>
    </source>
</evidence>
<keyword evidence="8 9" id="KW-0012">Acyltransferase</keyword>
<evidence type="ECO:0000256" key="5">
    <source>
        <dbReference type="ARBA" id="ARBA00022985"/>
    </source>
</evidence>
<dbReference type="InterPro" id="IPR004960">
    <property type="entry name" value="LipA_acyltrans"/>
</dbReference>
<dbReference type="InterPro" id="IPR011920">
    <property type="entry name" value="Lipid_A_LpxL_LpxP"/>
</dbReference>
<comment type="catalytic activity">
    <reaction evidence="9">
        <text>an alpha-Kdo-(2-&gt;4)-alpha-Kdo-(2-&gt;6)-lipid IVA + a fatty acyl-[ACP] = an alpha-Kdo-(2-&gt;4)-alpha-Kdo-(2-&gt;6)-(acyl)-lipid IVA + holo-[ACP]</text>
        <dbReference type="Rhea" id="RHEA:69396"/>
        <dbReference type="Rhea" id="RHEA-COMP:9685"/>
        <dbReference type="Rhea" id="RHEA-COMP:14125"/>
        <dbReference type="ChEBI" id="CHEBI:64479"/>
        <dbReference type="ChEBI" id="CHEBI:138651"/>
        <dbReference type="ChEBI" id="CHEBI:176429"/>
        <dbReference type="ChEBI" id="CHEBI:176430"/>
        <dbReference type="EC" id="2.3.1.241"/>
    </reaction>
</comment>
<organism evidence="10 11">
    <name type="scientific">Colwellia echini</name>
    <dbReference type="NCBI Taxonomy" id="1982103"/>
    <lineage>
        <taxon>Bacteria</taxon>
        <taxon>Pseudomonadati</taxon>
        <taxon>Pseudomonadota</taxon>
        <taxon>Gammaproteobacteria</taxon>
        <taxon>Alteromonadales</taxon>
        <taxon>Colwelliaceae</taxon>
        <taxon>Colwellia</taxon>
    </lineage>
</organism>
<keyword evidence="4 9" id="KW-0812">Transmembrane</keyword>
<dbReference type="EMBL" id="PJAI02000001">
    <property type="protein sequence ID" value="TYK67482.1"/>
    <property type="molecule type" value="Genomic_DNA"/>
</dbReference>
<comment type="similarity">
    <text evidence="9">Belongs to the LpxL/LpxM/LpxP family.</text>
</comment>
<evidence type="ECO:0000313" key="11">
    <source>
        <dbReference type="Proteomes" id="UP000815846"/>
    </source>
</evidence>
<comment type="pathway">
    <text evidence="9">Bacterial outer membrane biogenesis; lipopolysaccharide biosynthesis.</text>
</comment>
<dbReference type="CDD" id="cd07984">
    <property type="entry name" value="LPLAT_LABLAT-like"/>
    <property type="match status" value="1"/>
</dbReference>
<dbReference type="Pfam" id="PF03279">
    <property type="entry name" value="Lip_A_acyltrans"/>
    <property type="match status" value="1"/>
</dbReference>
<evidence type="ECO:0000256" key="4">
    <source>
        <dbReference type="ARBA" id="ARBA00022692"/>
    </source>
</evidence>
<proteinExistence type="inferred from homology"/>
<keyword evidence="3 9" id="KW-0808">Transferase</keyword>
<evidence type="ECO:0000256" key="3">
    <source>
        <dbReference type="ARBA" id="ARBA00022679"/>
    </source>
</evidence>
<feature type="short sequence motif" description="HXXXXD motif" evidence="9">
    <location>
        <begin position="131"/>
        <end position="136"/>
    </location>
</feature>
<feature type="transmembrane region" description="Helical" evidence="9">
    <location>
        <begin position="15"/>
        <end position="33"/>
    </location>
</feature>
<keyword evidence="5 9" id="KW-0448">Lipopolysaccharide biosynthesis</keyword>
<name>A0ABY3N2M8_9GAMM</name>
<dbReference type="PANTHER" id="PTHR30606">
    <property type="entry name" value="LIPID A BIOSYNTHESIS LAUROYL ACYLTRANSFERASE"/>
    <property type="match status" value="1"/>
</dbReference>
<dbReference type="EC" id="2.3.1.241" evidence="9"/>
<evidence type="ECO:0000256" key="2">
    <source>
        <dbReference type="ARBA" id="ARBA00022519"/>
    </source>
</evidence>
<sequence>MLQPNFTLSFLLPKYWLTWVGVTILYCISWLPFKFQLAMGRVIGRLFLKFASKRKHVALTNLTLCFPEKSEQEIQHILAKNFENTGIALFETGMGWWWPNWRVKRKVKVVGAHHLTEAQAAGNGVLALAMHNLCLEFGARGIGMSNPLVIFYRPHNNPLMEFFQHRGRGRANKYMLGKRDVKGLLRALNDKETCIYLPDQDYGRNKSLFVPFFAVKETASTTGTLIFASKKNTKTVMMVPRRNSDDSGYTLEVSAPLDNFPSGNEVQDLTRINQELEKAIMVQPEQYMWLHRRFKTRPNESDPSLY</sequence>
<evidence type="ECO:0000256" key="8">
    <source>
        <dbReference type="ARBA" id="ARBA00023315"/>
    </source>
</evidence>
<evidence type="ECO:0000313" key="10">
    <source>
        <dbReference type="EMBL" id="TYK67482.1"/>
    </source>
</evidence>
<comment type="subcellular location">
    <subcellularLocation>
        <location evidence="9">Cell inner membrane</location>
        <topology evidence="9">Single-pass membrane protein</topology>
    </subcellularLocation>
</comment>
<comment type="caution">
    <text evidence="10">The sequence shown here is derived from an EMBL/GenBank/DDBJ whole genome shotgun (WGS) entry which is preliminary data.</text>
</comment>
<keyword evidence="11" id="KW-1185">Reference proteome</keyword>
<keyword evidence="2 9" id="KW-0997">Cell inner membrane</keyword>
<keyword evidence="7 9" id="KW-0472">Membrane</keyword>
<evidence type="ECO:0000256" key="1">
    <source>
        <dbReference type="ARBA" id="ARBA00022475"/>
    </source>
</evidence>
<keyword evidence="6 9" id="KW-1133">Transmembrane helix</keyword>
<gene>
    <name evidence="9 10" type="primary">lpxL</name>
    <name evidence="10" type="ORF">CWS31_002555</name>
</gene>
<dbReference type="HAMAP" id="MF_01942">
    <property type="entry name" value="Lipid_A_LpxL_LpxP"/>
    <property type="match status" value="1"/>
</dbReference>
<comment type="function">
    <text evidence="9">Catalyzes the transfer of an acyl chain from an acyl-[acyl-carrier-protein] (ACP) to a Kdo(2)-lipid IV(A) to form a Kdo(2)-(acyl)-lipid IV(A).</text>
</comment>
<keyword evidence="1 9" id="KW-1003">Cell membrane</keyword>
<dbReference type="NCBIfam" id="TIGR02207">
    <property type="entry name" value="lipid_A_htrB"/>
    <property type="match status" value="1"/>
</dbReference>